<comment type="caution">
    <text evidence="2">The sequence shown here is derived from an EMBL/GenBank/DDBJ whole genome shotgun (WGS) entry which is preliminary data.</text>
</comment>
<evidence type="ECO:0000313" key="2">
    <source>
        <dbReference type="EMBL" id="PFH36639.1"/>
    </source>
</evidence>
<evidence type="ECO:0000256" key="1">
    <source>
        <dbReference type="SAM" id="MobiDB-lite"/>
    </source>
</evidence>
<organism evidence="2 3">
    <name type="scientific">Besnoitia besnoiti</name>
    <name type="common">Apicomplexan protozoan</name>
    <dbReference type="NCBI Taxonomy" id="94643"/>
    <lineage>
        <taxon>Eukaryota</taxon>
        <taxon>Sar</taxon>
        <taxon>Alveolata</taxon>
        <taxon>Apicomplexa</taxon>
        <taxon>Conoidasida</taxon>
        <taxon>Coccidia</taxon>
        <taxon>Eucoccidiorida</taxon>
        <taxon>Eimeriorina</taxon>
        <taxon>Sarcocystidae</taxon>
        <taxon>Besnoitia</taxon>
    </lineage>
</organism>
<dbReference type="EMBL" id="NWUJ01000003">
    <property type="protein sequence ID" value="PFH36639.1"/>
    <property type="molecule type" value="Genomic_DNA"/>
</dbReference>
<accession>A0A2A9MFE0</accession>
<dbReference type="Proteomes" id="UP000224006">
    <property type="component" value="Chromosome III"/>
</dbReference>
<dbReference type="KEGG" id="bbes:BESB_048310"/>
<feature type="compositionally biased region" description="Basic and acidic residues" evidence="1">
    <location>
        <begin position="114"/>
        <end position="125"/>
    </location>
</feature>
<name>A0A2A9MFE0_BESBE</name>
<feature type="region of interest" description="Disordered" evidence="1">
    <location>
        <begin position="45"/>
        <end position="142"/>
    </location>
</feature>
<protein>
    <submittedName>
        <fullName evidence="2">Uncharacterized protein</fullName>
    </submittedName>
</protein>
<sequence length="142" mass="15061">MGAASSQQSALDAGAAHAFTAFAASAPSARSRAAVFERTAHGLPVLIEEETDDGPRAARPPLESSEEAYTCFTIRNRRSSELGKERKLRPSGPLQKAQEDAEGELRRRSASSSAEERGEGLRDFEAAEAANRGGRGPPRAVP</sequence>
<feature type="compositionally biased region" description="Basic and acidic residues" evidence="1">
    <location>
        <begin position="97"/>
        <end position="107"/>
    </location>
</feature>
<evidence type="ECO:0000313" key="3">
    <source>
        <dbReference type="Proteomes" id="UP000224006"/>
    </source>
</evidence>
<dbReference type="GeneID" id="40309761"/>
<proteinExistence type="predicted"/>
<dbReference type="AlphaFoldDB" id="A0A2A9MFE0"/>
<dbReference type="RefSeq" id="XP_029220648.1">
    <property type="nucleotide sequence ID" value="XM_029363282.1"/>
</dbReference>
<gene>
    <name evidence="2" type="ORF">BESB_048310</name>
</gene>
<reference evidence="2 3" key="1">
    <citation type="submission" date="2017-09" db="EMBL/GenBank/DDBJ databases">
        <title>Genome sequencing of Besnoitia besnoiti strain Bb-Ger1.</title>
        <authorList>
            <person name="Schares G."/>
            <person name="Venepally P."/>
            <person name="Lorenzi H.A."/>
        </authorList>
    </citation>
    <scope>NUCLEOTIDE SEQUENCE [LARGE SCALE GENOMIC DNA]</scope>
    <source>
        <strain evidence="2 3">Bb-Ger1</strain>
    </source>
</reference>
<keyword evidence="3" id="KW-1185">Reference proteome</keyword>
<dbReference type="VEuPathDB" id="ToxoDB:BESB_048310"/>